<dbReference type="Pfam" id="PF01633">
    <property type="entry name" value="Choline_kinase"/>
    <property type="match status" value="1"/>
</dbReference>
<evidence type="ECO:0000313" key="5">
    <source>
        <dbReference type="EMBL" id="KUJ11718.1"/>
    </source>
</evidence>
<dbReference type="GO" id="GO:0006646">
    <property type="term" value="P:phosphatidylethanolamine biosynthetic process"/>
    <property type="evidence" value="ECO:0007669"/>
    <property type="project" value="TreeGrafter"/>
</dbReference>
<dbReference type="OrthoDB" id="10267235at2759"/>
<keyword evidence="6" id="KW-1185">Reference proteome</keyword>
<reference evidence="5 6" key="1">
    <citation type="submission" date="2015-10" db="EMBL/GenBank/DDBJ databases">
        <title>Full genome of DAOMC 229536 Phialocephala scopiformis, a fungal endophyte of spruce producing the potent anti-insectan compound rugulosin.</title>
        <authorList>
            <consortium name="DOE Joint Genome Institute"/>
            <person name="Walker A.K."/>
            <person name="Frasz S.L."/>
            <person name="Seifert K.A."/>
            <person name="Miller J.D."/>
            <person name="Mondo S.J."/>
            <person name="Labutti K."/>
            <person name="Lipzen A."/>
            <person name="Dockter R."/>
            <person name="Kennedy M."/>
            <person name="Grigoriev I.V."/>
            <person name="Spatafora J.W."/>
        </authorList>
    </citation>
    <scope>NUCLEOTIDE SEQUENCE [LARGE SCALE GENOMIC DNA]</scope>
    <source>
        <strain evidence="5 6">CBS 120377</strain>
    </source>
</reference>
<dbReference type="InterPro" id="IPR011009">
    <property type="entry name" value="Kinase-like_dom_sf"/>
</dbReference>
<dbReference type="InParanoid" id="A0A194WUS4"/>
<dbReference type="KEGG" id="psco:LY89DRAFT_594114"/>
<dbReference type="GO" id="GO:0005737">
    <property type="term" value="C:cytoplasm"/>
    <property type="evidence" value="ECO:0007669"/>
    <property type="project" value="TreeGrafter"/>
</dbReference>
<protein>
    <recommendedName>
        <fullName evidence="3">ethanolamine kinase</fullName>
        <ecNumber evidence="3">2.7.1.82</ecNumber>
    </recommendedName>
</protein>
<proteinExistence type="inferred from homology"/>
<dbReference type="EMBL" id="KQ947426">
    <property type="protein sequence ID" value="KUJ11718.1"/>
    <property type="molecule type" value="Genomic_DNA"/>
</dbReference>
<sequence length="384" mass="44455">MARSPQETPFLPRTFDENDPNRSVSRIASHLFTNWNPGHGHLEVVPLPSTSHKQLYQLTYRRHIAFDQRTHHETALVKVHKLPLSNSQKQVFNIHKVLALHSLASPLLLTFLNGYAYGFVHGHACSSSIMSKESIWRAIAWEMAHWHVILPVSDAESGREVPDVWSKAREWLDILSAEGEKAKLEKEFEFLIERLRGRNTNKEQFVFGHGNLRPENIVWKGTHDEYSDEYQIDAIKFIDYEHCTYCPVAFELATYFSTWAGSECDYELLPAEKTRRAFIREYVDACALYSNSDSEDEIEVEGQEDAVEKLVQEVDEWRGFVGFYWGLFALLKATDTEVDSAIRHEHAKYSKLKFAEYYAWKEDDVTIAREGGQVHVVERERMGN</sequence>
<dbReference type="GO" id="GO:0004305">
    <property type="term" value="F:ethanolamine kinase activity"/>
    <property type="evidence" value="ECO:0007669"/>
    <property type="project" value="UniProtKB-EC"/>
</dbReference>
<dbReference type="PANTHER" id="PTHR22603:SF66">
    <property type="entry name" value="ETHANOLAMINE KINASE"/>
    <property type="match status" value="1"/>
</dbReference>
<dbReference type="STRING" id="149040.A0A194WUS4"/>
<dbReference type="Proteomes" id="UP000070700">
    <property type="component" value="Unassembled WGS sequence"/>
</dbReference>
<evidence type="ECO:0000256" key="2">
    <source>
        <dbReference type="ARBA" id="ARBA00038211"/>
    </source>
</evidence>
<dbReference type="AlphaFoldDB" id="A0A194WUS4"/>
<evidence type="ECO:0000256" key="3">
    <source>
        <dbReference type="ARBA" id="ARBA00038874"/>
    </source>
</evidence>
<name>A0A194WUS4_MOLSC</name>
<dbReference type="PANTHER" id="PTHR22603">
    <property type="entry name" value="CHOLINE/ETHANOALAMINE KINASE"/>
    <property type="match status" value="1"/>
</dbReference>
<comment type="similarity">
    <text evidence="2">Belongs to the choline/ethanolamine kinase family.</text>
</comment>
<keyword evidence="5" id="KW-0808">Transferase</keyword>
<evidence type="ECO:0000313" key="6">
    <source>
        <dbReference type="Proteomes" id="UP000070700"/>
    </source>
</evidence>
<evidence type="ECO:0000256" key="1">
    <source>
        <dbReference type="ARBA" id="ARBA00037883"/>
    </source>
</evidence>
<dbReference type="SUPFAM" id="SSF56112">
    <property type="entry name" value="Protein kinase-like (PK-like)"/>
    <property type="match status" value="1"/>
</dbReference>
<feature type="region of interest" description="Disordered" evidence="4">
    <location>
        <begin position="1"/>
        <end position="21"/>
    </location>
</feature>
<gene>
    <name evidence="5" type="ORF">LY89DRAFT_594114</name>
</gene>
<organism evidence="5 6">
    <name type="scientific">Mollisia scopiformis</name>
    <name type="common">Conifer needle endophyte fungus</name>
    <name type="synonym">Phialocephala scopiformis</name>
    <dbReference type="NCBI Taxonomy" id="149040"/>
    <lineage>
        <taxon>Eukaryota</taxon>
        <taxon>Fungi</taxon>
        <taxon>Dikarya</taxon>
        <taxon>Ascomycota</taxon>
        <taxon>Pezizomycotina</taxon>
        <taxon>Leotiomycetes</taxon>
        <taxon>Helotiales</taxon>
        <taxon>Mollisiaceae</taxon>
        <taxon>Mollisia</taxon>
    </lineage>
</organism>
<comment type="pathway">
    <text evidence="1">Phospholipid metabolism; phosphatidylethanolamine biosynthesis; phosphatidylethanolamine from ethanolamine: step 1/3.</text>
</comment>
<keyword evidence="5" id="KW-0418">Kinase</keyword>
<evidence type="ECO:0000256" key="4">
    <source>
        <dbReference type="SAM" id="MobiDB-lite"/>
    </source>
</evidence>
<dbReference type="GeneID" id="28819510"/>
<dbReference type="Gene3D" id="3.90.1200.10">
    <property type="match status" value="1"/>
</dbReference>
<dbReference type="RefSeq" id="XP_018066073.1">
    <property type="nucleotide sequence ID" value="XM_018209784.1"/>
</dbReference>
<dbReference type="EC" id="2.7.1.82" evidence="3"/>
<accession>A0A194WUS4</accession>